<keyword evidence="1" id="KW-0812">Transmembrane</keyword>
<comment type="caution">
    <text evidence="2">The sequence shown here is derived from an EMBL/GenBank/DDBJ whole genome shotgun (WGS) entry which is preliminary data.</text>
</comment>
<sequence length="354" mass="39713">MNCSAPAASGSLRAAPRRLPFEFSGDTREYFRIWIINLCLTVLTLGLYSPWAKVRKMRYFYGHTALDGSSFEYTADPVTLLKGRLIAVAALALYALCTTYLPLIAPLFGLAFIVAMPWLIVRSLRFGHYHSRYRGIRFDFDGQYRNAAIWYLLGPLASVLTLGLAIPYFACRQQQWLVRNSRFGTSRFDSDLRVGSVYGVYIIGLGIGLLGFLIPALLGTASVLQPGTGSLLAPLFGLPFFYLAGVFVRTRITNLTLNHACLDEHRFESRMETPAMCWLLVTNTLAILCSFGLLIPWTQIRMARYRADCTEVCRPSSQITSSRLRKHSSMPWVKSSARPWISKSASDADRGLYL</sequence>
<feature type="transmembrane region" description="Helical" evidence="1">
    <location>
        <begin position="91"/>
        <end position="120"/>
    </location>
</feature>
<dbReference type="EMBL" id="JBHSWE010000001">
    <property type="protein sequence ID" value="MFC6670349.1"/>
    <property type="molecule type" value="Genomic_DNA"/>
</dbReference>
<evidence type="ECO:0000313" key="2">
    <source>
        <dbReference type="EMBL" id="MFC6670349.1"/>
    </source>
</evidence>
<keyword evidence="3" id="KW-1185">Reference proteome</keyword>
<feature type="transmembrane region" description="Helical" evidence="1">
    <location>
        <begin position="275"/>
        <end position="297"/>
    </location>
</feature>
<feature type="transmembrane region" description="Helical" evidence="1">
    <location>
        <begin position="30"/>
        <end position="48"/>
    </location>
</feature>
<dbReference type="Pfam" id="PF05987">
    <property type="entry name" value="DUF898"/>
    <property type="match status" value="1"/>
</dbReference>
<proteinExistence type="predicted"/>
<gene>
    <name evidence="2" type="ORF">ACFQDL_09840</name>
</gene>
<keyword evidence="1" id="KW-1133">Transmembrane helix</keyword>
<organism evidence="2 3">
    <name type="scientific">Marinobacterium aestuariivivens</name>
    <dbReference type="NCBI Taxonomy" id="1698799"/>
    <lineage>
        <taxon>Bacteria</taxon>
        <taxon>Pseudomonadati</taxon>
        <taxon>Pseudomonadota</taxon>
        <taxon>Gammaproteobacteria</taxon>
        <taxon>Oceanospirillales</taxon>
        <taxon>Oceanospirillaceae</taxon>
        <taxon>Marinobacterium</taxon>
    </lineage>
</organism>
<protein>
    <submittedName>
        <fullName evidence="2">YjgN family protein</fullName>
    </submittedName>
</protein>
<dbReference type="Proteomes" id="UP001596422">
    <property type="component" value="Unassembled WGS sequence"/>
</dbReference>
<name>A0ABW1ZYR0_9GAMM</name>
<reference evidence="3" key="1">
    <citation type="journal article" date="2019" name="Int. J. Syst. Evol. Microbiol.">
        <title>The Global Catalogue of Microorganisms (GCM) 10K type strain sequencing project: providing services to taxonomists for standard genome sequencing and annotation.</title>
        <authorList>
            <consortium name="The Broad Institute Genomics Platform"/>
            <consortium name="The Broad Institute Genome Sequencing Center for Infectious Disease"/>
            <person name="Wu L."/>
            <person name="Ma J."/>
        </authorList>
    </citation>
    <scope>NUCLEOTIDE SEQUENCE [LARGE SCALE GENOMIC DNA]</scope>
    <source>
        <strain evidence="3">NBRC 111756</strain>
    </source>
</reference>
<evidence type="ECO:0000256" key="1">
    <source>
        <dbReference type="SAM" id="Phobius"/>
    </source>
</evidence>
<feature type="transmembrane region" description="Helical" evidence="1">
    <location>
        <begin position="230"/>
        <end position="248"/>
    </location>
</feature>
<dbReference type="InterPro" id="IPR010295">
    <property type="entry name" value="DUF898"/>
</dbReference>
<feature type="transmembrane region" description="Helical" evidence="1">
    <location>
        <begin position="148"/>
        <end position="171"/>
    </location>
</feature>
<accession>A0ABW1ZYR0</accession>
<keyword evidence="1" id="KW-0472">Membrane</keyword>
<feature type="transmembrane region" description="Helical" evidence="1">
    <location>
        <begin position="192"/>
        <end position="218"/>
    </location>
</feature>
<evidence type="ECO:0000313" key="3">
    <source>
        <dbReference type="Proteomes" id="UP001596422"/>
    </source>
</evidence>
<dbReference type="RefSeq" id="WP_379908852.1">
    <property type="nucleotide sequence ID" value="NZ_JBHSWE010000001.1"/>
</dbReference>